<evidence type="ECO:0000313" key="2">
    <source>
        <dbReference type="Proteomes" id="UP000094565"/>
    </source>
</evidence>
<proteinExistence type="predicted"/>
<sequence length="108" mass="12837">MIVEDYEYVVGNRPTTYHVAIPKEISSSKPVLKLRPEFIKSRNCGLYLDEEFYHFLTFLTLEKANILWEALVSLKGNRTVFQNRSTNHDKLVFMKIWRDHLSTLDIFR</sequence>
<organism evidence="1 2">
    <name type="scientific">Komagataella pastoris</name>
    <name type="common">Yeast</name>
    <name type="synonym">Pichia pastoris</name>
    <dbReference type="NCBI Taxonomy" id="4922"/>
    <lineage>
        <taxon>Eukaryota</taxon>
        <taxon>Fungi</taxon>
        <taxon>Dikarya</taxon>
        <taxon>Ascomycota</taxon>
        <taxon>Saccharomycotina</taxon>
        <taxon>Pichiomycetes</taxon>
        <taxon>Pichiales</taxon>
        <taxon>Pichiaceae</taxon>
        <taxon>Komagataella</taxon>
    </lineage>
</organism>
<keyword evidence="2" id="KW-1185">Reference proteome</keyword>
<evidence type="ECO:0000313" key="1">
    <source>
        <dbReference type="EMBL" id="ANZ73410.1"/>
    </source>
</evidence>
<dbReference type="EMBL" id="CP014584">
    <property type="protein sequence ID" value="ANZ73410.1"/>
    <property type="molecule type" value="Genomic_DNA"/>
</dbReference>
<reference evidence="1 2" key="1">
    <citation type="submission" date="2016-02" db="EMBL/GenBank/DDBJ databases">
        <title>Comparative genomic and transcriptomic foundation for Pichia pastoris.</title>
        <authorList>
            <person name="Love K.R."/>
            <person name="Shah K.A."/>
            <person name="Whittaker C.A."/>
            <person name="Wu J."/>
            <person name="Bartlett M.C."/>
            <person name="Ma D."/>
            <person name="Leeson R.L."/>
            <person name="Priest M."/>
            <person name="Young S.K."/>
            <person name="Love J.C."/>
        </authorList>
    </citation>
    <scope>NUCLEOTIDE SEQUENCE [LARGE SCALE GENOMIC DNA]</scope>
    <source>
        <strain evidence="1 2">ATCC 28485</strain>
    </source>
</reference>
<protein>
    <submittedName>
        <fullName evidence="1">BA75_00559T0</fullName>
    </submittedName>
</protein>
<dbReference type="AlphaFoldDB" id="A0A1B2J628"/>
<dbReference type="Proteomes" id="UP000094565">
    <property type="component" value="Chromosome 1"/>
</dbReference>
<name>A0A1B2J628_PICPA</name>
<accession>A0A1B2J628</accession>
<gene>
    <name evidence="1" type="ORF">ATY40_BA7500559</name>
</gene>